<feature type="transmembrane region" description="Helical" evidence="11">
    <location>
        <begin position="119"/>
        <end position="141"/>
    </location>
</feature>
<evidence type="ECO:0000256" key="9">
    <source>
        <dbReference type="ARBA" id="ARBA00023004"/>
    </source>
</evidence>
<feature type="transmembrane region" description="Helical" evidence="11">
    <location>
        <begin position="186"/>
        <end position="209"/>
    </location>
</feature>
<accession>A0A0G4IY58</accession>
<dbReference type="OrthoDB" id="907479at2759"/>
<keyword evidence="9" id="KW-0408">Iron</keyword>
<keyword evidence="10 11" id="KW-0472">Membrane</keyword>
<dbReference type="AlphaFoldDB" id="A0A0G4IY58"/>
<comment type="subcellular location">
    <subcellularLocation>
        <location evidence="2">Membrane</location>
        <topology evidence="2">Multi-pass membrane protein</topology>
    </subcellularLocation>
</comment>
<organism evidence="13 14">
    <name type="scientific">Plasmodiophora brassicae</name>
    <name type="common">Clubroot disease agent</name>
    <dbReference type="NCBI Taxonomy" id="37360"/>
    <lineage>
        <taxon>Eukaryota</taxon>
        <taxon>Sar</taxon>
        <taxon>Rhizaria</taxon>
        <taxon>Endomyxa</taxon>
        <taxon>Phytomyxea</taxon>
        <taxon>Plasmodiophorida</taxon>
        <taxon>Plasmodiophoridae</taxon>
        <taxon>Plasmodiophora</taxon>
    </lineage>
</organism>
<keyword evidence="3" id="KW-0813">Transport</keyword>
<dbReference type="Gene3D" id="1.20.120.1770">
    <property type="match status" value="2"/>
</dbReference>
<feature type="transmembrane region" description="Helical" evidence="11">
    <location>
        <begin position="267"/>
        <end position="294"/>
    </location>
</feature>
<evidence type="ECO:0000256" key="6">
    <source>
        <dbReference type="ARBA" id="ARBA00022723"/>
    </source>
</evidence>
<dbReference type="PANTHER" id="PTHR10106">
    <property type="entry name" value="CYTOCHROME B561-RELATED"/>
    <property type="match status" value="1"/>
</dbReference>
<dbReference type="PANTHER" id="PTHR10106:SF0">
    <property type="entry name" value="LD36721P"/>
    <property type="match status" value="1"/>
</dbReference>
<reference evidence="13 14" key="1">
    <citation type="submission" date="2015-02" db="EMBL/GenBank/DDBJ databases">
        <authorList>
            <person name="Chooi Y.-H."/>
        </authorList>
    </citation>
    <scope>NUCLEOTIDE SEQUENCE [LARGE SCALE GENOMIC DNA]</scope>
    <source>
        <strain evidence="13">E3</strain>
    </source>
</reference>
<evidence type="ECO:0000313" key="13">
    <source>
        <dbReference type="EMBL" id="CEP00074.1"/>
    </source>
</evidence>
<feature type="transmembrane region" description="Helical" evidence="11">
    <location>
        <begin position="336"/>
        <end position="357"/>
    </location>
</feature>
<feature type="transmembrane region" description="Helical" evidence="11">
    <location>
        <begin position="79"/>
        <end position="99"/>
    </location>
</feature>
<feature type="transmembrane region" description="Helical" evidence="11">
    <location>
        <begin position="306"/>
        <end position="324"/>
    </location>
</feature>
<dbReference type="GO" id="GO:0046872">
    <property type="term" value="F:metal ion binding"/>
    <property type="evidence" value="ECO:0007669"/>
    <property type="project" value="UniProtKB-KW"/>
</dbReference>
<dbReference type="Proteomes" id="UP000039324">
    <property type="component" value="Unassembled WGS sequence"/>
</dbReference>
<dbReference type="GO" id="GO:0016491">
    <property type="term" value="F:oxidoreductase activity"/>
    <property type="evidence" value="ECO:0007669"/>
    <property type="project" value="InterPro"/>
</dbReference>
<proteinExistence type="predicted"/>
<evidence type="ECO:0000256" key="8">
    <source>
        <dbReference type="ARBA" id="ARBA00022989"/>
    </source>
</evidence>
<evidence type="ECO:0000259" key="12">
    <source>
        <dbReference type="PROSITE" id="PS50939"/>
    </source>
</evidence>
<keyword evidence="14" id="KW-1185">Reference proteome</keyword>
<protein>
    <recommendedName>
        <fullName evidence="12">Cytochrome b561 domain-containing protein</fullName>
    </recommendedName>
</protein>
<evidence type="ECO:0000256" key="4">
    <source>
        <dbReference type="ARBA" id="ARBA00022617"/>
    </source>
</evidence>
<dbReference type="CDD" id="cd08554">
    <property type="entry name" value="Cyt_b561"/>
    <property type="match status" value="1"/>
</dbReference>
<evidence type="ECO:0000256" key="7">
    <source>
        <dbReference type="ARBA" id="ARBA00022982"/>
    </source>
</evidence>
<evidence type="ECO:0000256" key="10">
    <source>
        <dbReference type="ARBA" id="ARBA00023136"/>
    </source>
</evidence>
<dbReference type="Pfam" id="PF03188">
    <property type="entry name" value="Cytochrom_B561"/>
    <property type="match status" value="2"/>
</dbReference>
<gene>
    <name evidence="13" type="ORF">PBRA_007808</name>
</gene>
<feature type="domain" description="Cytochrome b561" evidence="12">
    <location>
        <begin position="10"/>
        <end position="208"/>
    </location>
</feature>
<evidence type="ECO:0000256" key="3">
    <source>
        <dbReference type="ARBA" id="ARBA00022448"/>
    </source>
</evidence>
<keyword evidence="5 11" id="KW-0812">Transmembrane</keyword>
<keyword evidence="7" id="KW-0249">Electron transport</keyword>
<dbReference type="InterPro" id="IPR006593">
    <property type="entry name" value="Cyt_b561/ferric_Rdtase_TM"/>
</dbReference>
<evidence type="ECO:0000256" key="2">
    <source>
        <dbReference type="ARBA" id="ARBA00004141"/>
    </source>
</evidence>
<evidence type="ECO:0000256" key="11">
    <source>
        <dbReference type="SAM" id="Phobius"/>
    </source>
</evidence>
<comment type="cofactor">
    <cofactor evidence="1">
        <name>heme b</name>
        <dbReference type="ChEBI" id="CHEBI:60344"/>
    </cofactor>
</comment>
<evidence type="ECO:0000313" key="14">
    <source>
        <dbReference type="Proteomes" id="UP000039324"/>
    </source>
</evidence>
<evidence type="ECO:0000256" key="1">
    <source>
        <dbReference type="ARBA" id="ARBA00001970"/>
    </source>
</evidence>
<feature type="transmembrane region" description="Helical" evidence="11">
    <location>
        <begin position="230"/>
        <end position="252"/>
    </location>
</feature>
<dbReference type="InterPro" id="IPR043205">
    <property type="entry name" value="CYB561/CYBRD1-like"/>
</dbReference>
<feature type="transmembrane region" description="Helical" evidence="11">
    <location>
        <begin position="47"/>
        <end position="67"/>
    </location>
</feature>
<sequence length="388" mass="41372">MGWAVPLRSWSLTLGSTAIVALTAWWLHSGLGGWSTRSGDVYFNWHILLGVVAIATCLQASAAFRTYTDTVSRPTRKSIHWVGNAICLVSMAAAVKVAFEVHEDKGKRDLTSVHSWIGFATLIFMAGGPFLAGALAFLMDVFPKHIRAAVVPVHSYFGSVALCMAVVAGLTGLVSKQKSLTDPSAIVTGNVIAVAIIVTTAIAALPPLHTKRSSAFKTMGSVERPTRKKTHWVANTIATSTMLLAVCVAFQVKDDHGKPHLMSSHSWLGISTLVCLMCQLIGGVVAFLSNLLTVASRQAVTPWHRLSGEACAALSVITAIAGIVSKQKSLSEPFAILQANWITVGVLATACLTAYTLRDVPGSSARAVQFVELEGTAEKESLYPSRYQ</sequence>
<feature type="transmembrane region" description="Helical" evidence="11">
    <location>
        <begin position="153"/>
        <end position="174"/>
    </location>
</feature>
<name>A0A0G4IY58_PLABS</name>
<keyword evidence="6" id="KW-0479">Metal-binding</keyword>
<dbReference type="PROSITE" id="PS50939">
    <property type="entry name" value="CYTOCHROME_B561"/>
    <property type="match status" value="1"/>
</dbReference>
<dbReference type="GO" id="GO:0016020">
    <property type="term" value="C:membrane"/>
    <property type="evidence" value="ECO:0007669"/>
    <property type="project" value="UniProtKB-SubCell"/>
</dbReference>
<feature type="transmembrane region" description="Helical" evidence="11">
    <location>
        <begin position="7"/>
        <end position="27"/>
    </location>
</feature>
<dbReference type="SMART" id="SM00665">
    <property type="entry name" value="B561"/>
    <property type="match status" value="2"/>
</dbReference>
<dbReference type="EMBL" id="CDSF01000097">
    <property type="protein sequence ID" value="CEP00074.1"/>
    <property type="molecule type" value="Genomic_DNA"/>
</dbReference>
<keyword evidence="4" id="KW-0349">Heme</keyword>
<keyword evidence="8 11" id="KW-1133">Transmembrane helix</keyword>
<evidence type="ECO:0000256" key="5">
    <source>
        <dbReference type="ARBA" id="ARBA00022692"/>
    </source>
</evidence>